<evidence type="ECO:0000256" key="11">
    <source>
        <dbReference type="SAM" id="Phobius"/>
    </source>
</evidence>
<evidence type="ECO:0000259" key="13">
    <source>
        <dbReference type="PROSITE" id="PS50929"/>
    </source>
</evidence>
<keyword evidence="3" id="KW-1003">Cell membrane</keyword>
<dbReference type="SUPFAM" id="SSF90123">
    <property type="entry name" value="ABC transporter transmembrane region"/>
    <property type="match status" value="1"/>
</dbReference>
<keyword evidence="2" id="KW-0813">Transport</keyword>
<dbReference type="GO" id="GO:0008233">
    <property type="term" value="F:peptidase activity"/>
    <property type="evidence" value="ECO:0007669"/>
    <property type="project" value="InterPro"/>
</dbReference>
<keyword evidence="4 11" id="KW-0812">Transmembrane</keyword>
<feature type="transmembrane region" description="Helical" evidence="11">
    <location>
        <begin position="208"/>
        <end position="229"/>
    </location>
</feature>
<keyword evidence="10" id="KW-0080">Bacteriocin transport</keyword>
<evidence type="ECO:0000256" key="7">
    <source>
        <dbReference type="ARBA" id="ARBA00022927"/>
    </source>
</evidence>
<keyword evidence="5" id="KW-0547">Nucleotide-binding</keyword>
<comment type="subcellular location">
    <subcellularLocation>
        <location evidence="1">Cell membrane</location>
        <topology evidence="1">Multi-pass membrane protein</topology>
    </subcellularLocation>
</comment>
<organism evidence="15 16">
    <name type="scientific">Mucilaginibacter oryzae</name>
    <dbReference type="NCBI Taxonomy" id="468058"/>
    <lineage>
        <taxon>Bacteria</taxon>
        <taxon>Pseudomonadati</taxon>
        <taxon>Bacteroidota</taxon>
        <taxon>Sphingobacteriia</taxon>
        <taxon>Sphingobacteriales</taxon>
        <taxon>Sphingobacteriaceae</taxon>
        <taxon>Mucilaginibacter</taxon>
    </lineage>
</organism>
<evidence type="ECO:0000313" key="15">
    <source>
        <dbReference type="EMBL" id="PWK70830.1"/>
    </source>
</evidence>
<dbReference type="GO" id="GO:0005886">
    <property type="term" value="C:plasma membrane"/>
    <property type="evidence" value="ECO:0007669"/>
    <property type="project" value="UniProtKB-SubCell"/>
</dbReference>
<feature type="domain" description="Peptidase C39" evidence="14">
    <location>
        <begin position="11"/>
        <end position="137"/>
    </location>
</feature>
<feature type="domain" description="ABC transmembrane type-1" evidence="13">
    <location>
        <begin position="178"/>
        <end position="457"/>
    </location>
</feature>
<keyword evidence="9 11" id="KW-0472">Membrane</keyword>
<dbReference type="Gene3D" id="1.20.1560.10">
    <property type="entry name" value="ABC transporter type 1, transmembrane domain"/>
    <property type="match status" value="1"/>
</dbReference>
<name>A0A316GYA9_9SPHI</name>
<keyword evidence="6 15" id="KW-0067">ATP-binding</keyword>
<dbReference type="GO" id="GO:0043213">
    <property type="term" value="P:bacteriocin transport"/>
    <property type="evidence" value="ECO:0007669"/>
    <property type="project" value="UniProtKB-KW"/>
</dbReference>
<evidence type="ECO:0000256" key="8">
    <source>
        <dbReference type="ARBA" id="ARBA00022989"/>
    </source>
</evidence>
<dbReference type="AlphaFoldDB" id="A0A316GYA9"/>
<feature type="domain" description="ABC transporter" evidence="12">
    <location>
        <begin position="503"/>
        <end position="741"/>
    </location>
</feature>
<dbReference type="FunFam" id="3.40.50.300:FF:000299">
    <property type="entry name" value="ABC transporter ATP-binding protein/permease"/>
    <property type="match status" value="1"/>
</dbReference>
<dbReference type="InterPro" id="IPR027417">
    <property type="entry name" value="P-loop_NTPase"/>
</dbReference>
<keyword evidence="8 11" id="KW-1133">Transmembrane helix</keyword>
<dbReference type="PROSITE" id="PS50893">
    <property type="entry name" value="ABC_TRANSPORTER_2"/>
    <property type="match status" value="1"/>
</dbReference>
<sequence>MRMGKFKFYKQFDNMDCGPTCLRMILGYYGRSYPIDHLRALCGMNKTGVTFFGLRSAAMKLGLKAEGFRATTDILFNLSSPLIIHWNERHFVVLYRIKRKTDDVKKWKFMVADPGHGLLSLDYEEFINSWIGNKMSGFMLVLTPETDPKIGGFENNKLNIGAAIKNYLGPYRKHFFHVLLSMLLGNALILALPLLTQKLVDIGISGQNINIITLILICQLFIFIGTALFDIIRNWLVLHINIRVSLTVISDYLNKLMRLPMMFFDTKNIGDVTQRINDHSKVEAFLTGSALSTFFSLTNLVIFAIMLCLYSVKLLIIFLLGCTLSVLWIVYFLNKRKEYDYIRFQFLRENQNAVYEIVEGIHEIKTNTWEQGKTSNWENIQGKLFLITSKILALEQIQEIGSNTLNQLKNFSLSYIAAIAVVKGHLTIGEMLSVSFIIGQMNNPLSQLINFFKSIQDAKISFERLNEIQYLDDEYTLTQKHSARMTQTGDISLNIPDITEPGITISGVGFRYGLDSLPEVIKGFNLLIPKGKTTAIVGSSGSGKTTLLKLLLKFYEPSSGSITIDGQDLITIDPSKWRSKCGTVMQDGYIFSDTISRNIVLTADPSEIDLQKLNHAIKVSNLEEFISRLPLGLQSIIGNAGMGISGGQKQRLLIARAVYKDPEYLFFDEATSALDANNESIIMDNFRGVFHGKTVVIIAHRLSTIKNADQIVVVENGEIMEKGNHFDLLEKRGRYYDLIKNQLENDVLLNQ</sequence>
<evidence type="ECO:0000256" key="9">
    <source>
        <dbReference type="ARBA" id="ARBA00023136"/>
    </source>
</evidence>
<protein>
    <submittedName>
        <fullName evidence="15">ATP-binding cassette subfamily B protein</fullName>
    </submittedName>
</protein>
<dbReference type="PANTHER" id="PTHR24221">
    <property type="entry name" value="ATP-BINDING CASSETTE SUB-FAMILY B"/>
    <property type="match status" value="1"/>
</dbReference>
<dbReference type="InterPro" id="IPR039421">
    <property type="entry name" value="Type_1_exporter"/>
</dbReference>
<feature type="transmembrane region" description="Helical" evidence="11">
    <location>
        <begin position="175"/>
        <end position="196"/>
    </location>
</feature>
<dbReference type="InterPro" id="IPR011527">
    <property type="entry name" value="ABC1_TM_dom"/>
</dbReference>
<dbReference type="InterPro" id="IPR005074">
    <property type="entry name" value="Peptidase_C39"/>
</dbReference>
<dbReference type="InterPro" id="IPR036640">
    <property type="entry name" value="ABC1_TM_sf"/>
</dbReference>
<dbReference type="GO" id="GO:0005524">
    <property type="term" value="F:ATP binding"/>
    <property type="evidence" value="ECO:0007669"/>
    <property type="project" value="UniProtKB-KW"/>
</dbReference>
<dbReference type="PROSITE" id="PS50929">
    <property type="entry name" value="ABC_TM1F"/>
    <property type="match status" value="1"/>
</dbReference>
<keyword evidence="7" id="KW-0653">Protein transport</keyword>
<evidence type="ECO:0000256" key="5">
    <source>
        <dbReference type="ARBA" id="ARBA00022741"/>
    </source>
</evidence>
<dbReference type="PROSITE" id="PS50990">
    <property type="entry name" value="PEPTIDASE_C39"/>
    <property type="match status" value="1"/>
</dbReference>
<dbReference type="SMART" id="SM00382">
    <property type="entry name" value="AAA"/>
    <property type="match status" value="1"/>
</dbReference>
<gene>
    <name evidence="15" type="ORF">LX99_04537</name>
</gene>
<dbReference type="Proteomes" id="UP000245678">
    <property type="component" value="Unassembled WGS sequence"/>
</dbReference>
<dbReference type="GO" id="GO:0016887">
    <property type="term" value="F:ATP hydrolysis activity"/>
    <property type="evidence" value="ECO:0007669"/>
    <property type="project" value="InterPro"/>
</dbReference>
<dbReference type="Pfam" id="PF00664">
    <property type="entry name" value="ABC_membrane"/>
    <property type="match status" value="1"/>
</dbReference>
<dbReference type="CDD" id="cd18571">
    <property type="entry name" value="ABC_6TM_peptidase_like"/>
    <property type="match status" value="1"/>
</dbReference>
<evidence type="ECO:0000256" key="10">
    <source>
        <dbReference type="ARBA" id="ARBA00043264"/>
    </source>
</evidence>
<dbReference type="InterPro" id="IPR003593">
    <property type="entry name" value="AAA+_ATPase"/>
</dbReference>
<dbReference type="Pfam" id="PF00005">
    <property type="entry name" value="ABC_tran"/>
    <property type="match status" value="1"/>
</dbReference>
<dbReference type="Gene3D" id="3.90.70.10">
    <property type="entry name" value="Cysteine proteinases"/>
    <property type="match status" value="1"/>
</dbReference>
<proteinExistence type="predicted"/>
<evidence type="ECO:0000256" key="6">
    <source>
        <dbReference type="ARBA" id="ARBA00022840"/>
    </source>
</evidence>
<evidence type="ECO:0000259" key="14">
    <source>
        <dbReference type="PROSITE" id="PS50990"/>
    </source>
</evidence>
<dbReference type="GO" id="GO:0006508">
    <property type="term" value="P:proteolysis"/>
    <property type="evidence" value="ECO:0007669"/>
    <property type="project" value="InterPro"/>
</dbReference>
<feature type="transmembrane region" description="Helical" evidence="11">
    <location>
        <begin position="312"/>
        <end position="333"/>
    </location>
</feature>
<evidence type="ECO:0000256" key="1">
    <source>
        <dbReference type="ARBA" id="ARBA00004651"/>
    </source>
</evidence>
<evidence type="ECO:0000256" key="3">
    <source>
        <dbReference type="ARBA" id="ARBA00022475"/>
    </source>
</evidence>
<evidence type="ECO:0000313" key="16">
    <source>
        <dbReference type="Proteomes" id="UP000245678"/>
    </source>
</evidence>
<dbReference type="Gene3D" id="3.40.50.300">
    <property type="entry name" value="P-loop containing nucleotide triphosphate hydrolases"/>
    <property type="match status" value="1"/>
</dbReference>
<dbReference type="InterPro" id="IPR003439">
    <property type="entry name" value="ABC_transporter-like_ATP-bd"/>
</dbReference>
<feature type="transmembrane region" description="Helical" evidence="11">
    <location>
        <begin position="284"/>
        <end position="306"/>
    </location>
</feature>
<evidence type="ECO:0000259" key="12">
    <source>
        <dbReference type="PROSITE" id="PS50893"/>
    </source>
</evidence>
<evidence type="ECO:0000256" key="2">
    <source>
        <dbReference type="ARBA" id="ARBA00022448"/>
    </source>
</evidence>
<evidence type="ECO:0000256" key="4">
    <source>
        <dbReference type="ARBA" id="ARBA00022692"/>
    </source>
</evidence>
<comment type="caution">
    <text evidence="15">The sequence shown here is derived from an EMBL/GenBank/DDBJ whole genome shotgun (WGS) entry which is preliminary data.</text>
</comment>
<dbReference type="GO" id="GO:0034040">
    <property type="term" value="F:ATPase-coupled lipid transmembrane transporter activity"/>
    <property type="evidence" value="ECO:0007669"/>
    <property type="project" value="TreeGrafter"/>
</dbReference>
<dbReference type="PANTHER" id="PTHR24221:SF654">
    <property type="entry name" value="ATP-BINDING CASSETTE SUB-FAMILY B MEMBER 6"/>
    <property type="match status" value="1"/>
</dbReference>
<dbReference type="CDD" id="cd02418">
    <property type="entry name" value="Peptidase_C39B"/>
    <property type="match status" value="1"/>
</dbReference>
<dbReference type="Pfam" id="PF03412">
    <property type="entry name" value="Peptidase_C39"/>
    <property type="match status" value="1"/>
</dbReference>
<dbReference type="InterPro" id="IPR017871">
    <property type="entry name" value="ABC_transporter-like_CS"/>
</dbReference>
<keyword evidence="16" id="KW-1185">Reference proteome</keyword>
<reference evidence="15 16" key="1">
    <citation type="submission" date="2018-05" db="EMBL/GenBank/DDBJ databases">
        <title>Genomic Encyclopedia of Archaeal and Bacterial Type Strains, Phase II (KMG-II): from individual species to whole genera.</title>
        <authorList>
            <person name="Goeker M."/>
        </authorList>
    </citation>
    <scope>NUCLEOTIDE SEQUENCE [LARGE SCALE GENOMIC DNA]</scope>
    <source>
        <strain evidence="15 16">DSM 19975</strain>
    </source>
</reference>
<dbReference type="GO" id="GO:0140359">
    <property type="term" value="F:ABC-type transporter activity"/>
    <property type="evidence" value="ECO:0007669"/>
    <property type="project" value="InterPro"/>
</dbReference>
<dbReference type="EMBL" id="QGHA01000014">
    <property type="protein sequence ID" value="PWK70830.1"/>
    <property type="molecule type" value="Genomic_DNA"/>
</dbReference>
<accession>A0A316GYA9</accession>
<dbReference type="PROSITE" id="PS00211">
    <property type="entry name" value="ABC_TRANSPORTER_1"/>
    <property type="match status" value="1"/>
</dbReference>
<dbReference type="SUPFAM" id="SSF52540">
    <property type="entry name" value="P-loop containing nucleoside triphosphate hydrolases"/>
    <property type="match status" value="1"/>
</dbReference>
<dbReference type="GO" id="GO:0015031">
    <property type="term" value="P:protein transport"/>
    <property type="evidence" value="ECO:0007669"/>
    <property type="project" value="UniProtKB-KW"/>
</dbReference>